<dbReference type="Pfam" id="PF11788">
    <property type="entry name" value="MRP-L46"/>
    <property type="match status" value="1"/>
</dbReference>
<dbReference type="FunFam" id="3.90.79.10:FF:000018">
    <property type="entry name" value="39S ribosomal protein L46, mitochondrial"/>
    <property type="match status" value="1"/>
</dbReference>
<evidence type="ECO:0000256" key="4">
    <source>
        <dbReference type="ARBA" id="ARBA00022980"/>
    </source>
</evidence>
<dbReference type="InterPro" id="IPR021757">
    <property type="entry name" value="Ribosomal_mL46_N"/>
</dbReference>
<reference evidence="10" key="1">
    <citation type="journal article" date="2023" name="Mol. Phylogenet. Evol.">
        <title>Genome-scale phylogeny and comparative genomics of the fungal order Sordariales.</title>
        <authorList>
            <person name="Hensen N."/>
            <person name="Bonometti L."/>
            <person name="Westerberg I."/>
            <person name="Brannstrom I.O."/>
            <person name="Guillou S."/>
            <person name="Cros-Aarteil S."/>
            <person name="Calhoun S."/>
            <person name="Haridas S."/>
            <person name="Kuo A."/>
            <person name="Mondo S."/>
            <person name="Pangilinan J."/>
            <person name="Riley R."/>
            <person name="LaButti K."/>
            <person name="Andreopoulos B."/>
            <person name="Lipzen A."/>
            <person name="Chen C."/>
            <person name="Yan M."/>
            <person name="Daum C."/>
            <person name="Ng V."/>
            <person name="Clum A."/>
            <person name="Steindorff A."/>
            <person name="Ohm R.A."/>
            <person name="Martin F."/>
            <person name="Silar P."/>
            <person name="Natvig D.O."/>
            <person name="Lalanne C."/>
            <person name="Gautier V."/>
            <person name="Ament-Velasquez S.L."/>
            <person name="Kruys A."/>
            <person name="Hutchinson M.I."/>
            <person name="Powell A.J."/>
            <person name="Barry K."/>
            <person name="Miller A.N."/>
            <person name="Grigoriev I.V."/>
            <person name="Debuchy R."/>
            <person name="Gladieux P."/>
            <person name="Hiltunen Thoren M."/>
            <person name="Johannesson H."/>
        </authorList>
    </citation>
    <scope>NUCLEOTIDE SEQUENCE</scope>
    <source>
        <strain evidence="10">CBS 958.72</strain>
    </source>
</reference>
<evidence type="ECO:0000256" key="6">
    <source>
        <dbReference type="ARBA" id="ARBA00023274"/>
    </source>
</evidence>
<reference evidence="10" key="2">
    <citation type="submission" date="2023-06" db="EMBL/GenBank/DDBJ databases">
        <authorList>
            <consortium name="Lawrence Berkeley National Laboratory"/>
            <person name="Haridas S."/>
            <person name="Hensen N."/>
            <person name="Bonometti L."/>
            <person name="Westerberg I."/>
            <person name="Brannstrom I.O."/>
            <person name="Guillou S."/>
            <person name="Cros-Aarteil S."/>
            <person name="Calhoun S."/>
            <person name="Kuo A."/>
            <person name="Mondo S."/>
            <person name="Pangilinan J."/>
            <person name="Riley R."/>
            <person name="Labutti K."/>
            <person name="Andreopoulos B."/>
            <person name="Lipzen A."/>
            <person name="Chen C."/>
            <person name="Yanf M."/>
            <person name="Daum C."/>
            <person name="Ng V."/>
            <person name="Clum A."/>
            <person name="Steindorff A."/>
            <person name="Ohm R."/>
            <person name="Martin F."/>
            <person name="Silar P."/>
            <person name="Natvig D."/>
            <person name="Lalanne C."/>
            <person name="Gautier V."/>
            <person name="Ament-Velasquez S.L."/>
            <person name="Kruys A."/>
            <person name="Hutchinson M.I."/>
            <person name="Powell A.J."/>
            <person name="Barry K."/>
            <person name="Miller A.N."/>
            <person name="Grigoriev I.V."/>
            <person name="Debuchy R."/>
            <person name="Gladieux P."/>
            <person name="Thoren M.H."/>
            <person name="Johannesson H."/>
        </authorList>
    </citation>
    <scope>NUCLEOTIDE SEQUENCE</scope>
    <source>
        <strain evidence="10">CBS 958.72</strain>
    </source>
</reference>
<comment type="subcellular location">
    <subcellularLocation>
        <location evidence="1">Mitochondrion</location>
    </subcellularLocation>
</comment>
<evidence type="ECO:0000313" key="10">
    <source>
        <dbReference type="EMBL" id="KAK3379506.1"/>
    </source>
</evidence>
<keyword evidence="6" id="KW-0687">Ribonucleoprotein</keyword>
<evidence type="ECO:0000256" key="8">
    <source>
        <dbReference type="SAM" id="MobiDB-lite"/>
    </source>
</evidence>
<comment type="caution">
    <text evidence="10">The sequence shown here is derived from an EMBL/GenBank/DDBJ whole genome shotgun (WGS) entry which is preliminary data.</text>
</comment>
<accession>A0AAE0KMS0</accession>
<evidence type="ECO:0000313" key="11">
    <source>
        <dbReference type="Proteomes" id="UP001287356"/>
    </source>
</evidence>
<dbReference type="Gene3D" id="3.90.79.10">
    <property type="entry name" value="Nucleoside Triphosphate Pyrophosphohydrolase"/>
    <property type="match status" value="1"/>
</dbReference>
<gene>
    <name evidence="10" type="ORF">B0T24DRAFT_612085</name>
</gene>
<feature type="domain" description="Large ribosomal subunit protein mL46 N-terminal" evidence="9">
    <location>
        <begin position="85"/>
        <end position="221"/>
    </location>
</feature>
<dbReference type="GO" id="GO:0003735">
    <property type="term" value="F:structural constituent of ribosome"/>
    <property type="evidence" value="ECO:0007669"/>
    <property type="project" value="InterPro"/>
</dbReference>
<dbReference type="InterPro" id="IPR033650">
    <property type="entry name" value="Ribosomal_mL46_NUDIX"/>
</dbReference>
<evidence type="ECO:0000256" key="1">
    <source>
        <dbReference type="ARBA" id="ARBA00004173"/>
    </source>
</evidence>
<keyword evidence="3" id="KW-0809">Transit peptide</keyword>
<evidence type="ECO:0000256" key="7">
    <source>
        <dbReference type="ARBA" id="ARBA00035190"/>
    </source>
</evidence>
<dbReference type="AlphaFoldDB" id="A0AAE0KMS0"/>
<dbReference type="GO" id="GO:0005743">
    <property type="term" value="C:mitochondrial inner membrane"/>
    <property type="evidence" value="ECO:0007669"/>
    <property type="project" value="UniProtKB-ARBA"/>
</dbReference>
<feature type="region of interest" description="Disordered" evidence="8">
    <location>
        <begin position="54"/>
        <end position="75"/>
    </location>
</feature>
<dbReference type="InterPro" id="IPR040008">
    <property type="entry name" value="Ribosomal_mL46"/>
</dbReference>
<evidence type="ECO:0000256" key="5">
    <source>
        <dbReference type="ARBA" id="ARBA00023128"/>
    </source>
</evidence>
<dbReference type="CDD" id="cd04661">
    <property type="entry name" value="NUDIX_MRP_L46"/>
    <property type="match status" value="1"/>
</dbReference>
<evidence type="ECO:0000256" key="2">
    <source>
        <dbReference type="ARBA" id="ARBA00009070"/>
    </source>
</evidence>
<proteinExistence type="inferred from homology"/>
<dbReference type="GO" id="GO:0005762">
    <property type="term" value="C:mitochondrial large ribosomal subunit"/>
    <property type="evidence" value="ECO:0007669"/>
    <property type="project" value="TreeGrafter"/>
</dbReference>
<dbReference type="EMBL" id="JAULSN010000002">
    <property type="protein sequence ID" value="KAK3379506.1"/>
    <property type="molecule type" value="Genomic_DNA"/>
</dbReference>
<name>A0AAE0KMS0_9PEZI</name>
<protein>
    <recommendedName>
        <fullName evidence="7">Large ribosomal subunit protein mL46</fullName>
    </recommendedName>
</protein>
<dbReference type="SUPFAM" id="SSF55811">
    <property type="entry name" value="Nudix"/>
    <property type="match status" value="1"/>
</dbReference>
<sequence length="379" mass="42588">MSASSRGGSAVSALLRNSPRVCSQCRASQPPYLSASSSSPLSAARRFYVQGATSASSPETTLPSSSSSSSLESSPTDAAAAATRYRIRAGVILTRPPLLTRELTPFESSFFLYQKRLNERLTPKFRPKLYFKTDTAAQLDWRIKLKERHGVAAKDIGRYNPRGRTAWNDELLVGSRTSSPEEMYDRLLHDAQSRISEDGEVIPVDELVPVERPMPRRTEADEKHDVRRLDRALDRTLYLVVKRQLPPRLLDGKQSTVWVFPTADVLTHEALHETAARALAESAGVNMNTWIVGRVPVAHYVRAPRITHKDEDLSLSRQMQQQNRTEKVFFLKGRIMAGQANLAGNLHGLTDFQWLTSDELKDVVFPDYYKSVENMFDAR</sequence>
<organism evidence="10 11">
    <name type="scientific">Lasiosphaeria ovina</name>
    <dbReference type="NCBI Taxonomy" id="92902"/>
    <lineage>
        <taxon>Eukaryota</taxon>
        <taxon>Fungi</taxon>
        <taxon>Dikarya</taxon>
        <taxon>Ascomycota</taxon>
        <taxon>Pezizomycotina</taxon>
        <taxon>Sordariomycetes</taxon>
        <taxon>Sordariomycetidae</taxon>
        <taxon>Sordariales</taxon>
        <taxon>Lasiosphaeriaceae</taxon>
        <taxon>Lasiosphaeria</taxon>
    </lineage>
</organism>
<comment type="similarity">
    <text evidence="2">Belongs to the mitochondrion-specific ribosomal protein mL46 family.</text>
</comment>
<dbReference type="PANTHER" id="PTHR13124:SF12">
    <property type="entry name" value="LARGE RIBOSOMAL SUBUNIT PROTEIN ML46"/>
    <property type="match status" value="1"/>
</dbReference>
<dbReference type="Proteomes" id="UP001287356">
    <property type="component" value="Unassembled WGS sequence"/>
</dbReference>
<dbReference type="PANTHER" id="PTHR13124">
    <property type="entry name" value="39S RIBOSOMAL PROTEIN L46, MITOCHONDRIAL PRECURSOR-RELATED"/>
    <property type="match status" value="1"/>
</dbReference>
<dbReference type="InterPro" id="IPR015797">
    <property type="entry name" value="NUDIX_hydrolase-like_dom_sf"/>
</dbReference>
<keyword evidence="4 10" id="KW-0689">Ribosomal protein</keyword>
<evidence type="ECO:0000256" key="3">
    <source>
        <dbReference type="ARBA" id="ARBA00022946"/>
    </source>
</evidence>
<keyword evidence="11" id="KW-1185">Reference proteome</keyword>
<keyword evidence="5" id="KW-0496">Mitochondrion</keyword>
<evidence type="ECO:0000259" key="9">
    <source>
        <dbReference type="Pfam" id="PF11788"/>
    </source>
</evidence>